<dbReference type="Proteomes" id="UP000034032">
    <property type="component" value="Unassembled WGS sequence"/>
</dbReference>
<organism evidence="9 10">
    <name type="scientific">Candidatus Yanofskybacteria bacterium GW2011_GWA2_44_9</name>
    <dbReference type="NCBI Taxonomy" id="1619025"/>
    <lineage>
        <taxon>Bacteria</taxon>
        <taxon>Candidatus Yanofskyibacteriota</taxon>
    </lineage>
</organism>
<comment type="caution">
    <text evidence="9">The sequence shown here is derived from an EMBL/GenBank/DDBJ whole genome shotgun (WGS) entry which is preliminary data.</text>
</comment>
<dbReference type="InterPro" id="IPR017475">
    <property type="entry name" value="EPS_sugar_tfrase"/>
</dbReference>
<dbReference type="PATRIC" id="fig|1619025.3.peg.64"/>
<feature type="transmembrane region" description="Helical" evidence="7">
    <location>
        <begin position="21"/>
        <end position="42"/>
    </location>
</feature>
<feature type="transmembrane region" description="Helical" evidence="7">
    <location>
        <begin position="97"/>
        <end position="117"/>
    </location>
</feature>
<keyword evidence="3" id="KW-0808">Transferase</keyword>
<dbReference type="PANTHER" id="PTHR30576:SF10">
    <property type="entry name" value="SLL5057 PROTEIN"/>
    <property type="match status" value="1"/>
</dbReference>
<evidence type="ECO:0000313" key="10">
    <source>
        <dbReference type="Proteomes" id="UP000034032"/>
    </source>
</evidence>
<dbReference type="Pfam" id="PF02397">
    <property type="entry name" value="Bac_transf"/>
    <property type="match status" value="1"/>
</dbReference>
<evidence type="ECO:0000256" key="4">
    <source>
        <dbReference type="ARBA" id="ARBA00022692"/>
    </source>
</evidence>
<feature type="transmembrane region" description="Helical" evidence="7">
    <location>
        <begin position="129"/>
        <end position="146"/>
    </location>
</feature>
<evidence type="ECO:0000256" key="7">
    <source>
        <dbReference type="SAM" id="Phobius"/>
    </source>
</evidence>
<gene>
    <name evidence="9" type="ORF">UW79_C0002G0004</name>
</gene>
<reference evidence="9 10" key="1">
    <citation type="journal article" date="2015" name="Nature">
        <title>rRNA introns, odd ribosomes, and small enigmatic genomes across a large radiation of phyla.</title>
        <authorList>
            <person name="Brown C.T."/>
            <person name="Hug L.A."/>
            <person name="Thomas B.C."/>
            <person name="Sharon I."/>
            <person name="Castelle C.J."/>
            <person name="Singh A."/>
            <person name="Wilkins M.J."/>
            <person name="Williams K.H."/>
            <person name="Banfield J.F."/>
        </authorList>
    </citation>
    <scope>NUCLEOTIDE SEQUENCE [LARGE SCALE GENOMIC DNA]</scope>
</reference>
<comment type="similarity">
    <text evidence="2">Belongs to the bacterial sugar transferase family.</text>
</comment>
<comment type="subcellular location">
    <subcellularLocation>
        <location evidence="1">Membrane</location>
        <topology evidence="1">Multi-pass membrane protein</topology>
    </subcellularLocation>
</comment>
<proteinExistence type="inferred from homology"/>
<evidence type="ECO:0000256" key="6">
    <source>
        <dbReference type="ARBA" id="ARBA00023136"/>
    </source>
</evidence>
<dbReference type="NCBIfam" id="TIGR03025">
    <property type="entry name" value="EPS_sugtrans"/>
    <property type="match status" value="1"/>
</dbReference>
<evidence type="ECO:0000259" key="8">
    <source>
        <dbReference type="Pfam" id="PF02397"/>
    </source>
</evidence>
<evidence type="ECO:0000256" key="1">
    <source>
        <dbReference type="ARBA" id="ARBA00004141"/>
    </source>
</evidence>
<dbReference type="GO" id="GO:0016780">
    <property type="term" value="F:phosphotransferase activity, for other substituted phosphate groups"/>
    <property type="evidence" value="ECO:0007669"/>
    <property type="project" value="TreeGrafter"/>
</dbReference>
<feature type="domain" description="Bacterial sugar transferase" evidence="8">
    <location>
        <begin position="280"/>
        <end position="469"/>
    </location>
</feature>
<accession>A0A0G1MPH1</accession>
<keyword evidence="4 7" id="KW-0812">Transmembrane</keyword>
<evidence type="ECO:0000256" key="5">
    <source>
        <dbReference type="ARBA" id="ARBA00022989"/>
    </source>
</evidence>
<dbReference type="Gene3D" id="3.40.50.720">
    <property type="entry name" value="NAD(P)-binding Rossmann-like Domain"/>
    <property type="match status" value="1"/>
</dbReference>
<evidence type="ECO:0000256" key="3">
    <source>
        <dbReference type="ARBA" id="ARBA00022679"/>
    </source>
</evidence>
<dbReference type="InterPro" id="IPR003362">
    <property type="entry name" value="Bact_transf"/>
</dbReference>
<dbReference type="EMBL" id="LCJR01000002">
    <property type="protein sequence ID" value="KKT82687.1"/>
    <property type="molecule type" value="Genomic_DNA"/>
</dbReference>
<dbReference type="AlphaFoldDB" id="A0A0G1MPH1"/>
<keyword evidence="5 7" id="KW-1133">Transmembrane helix</keyword>
<feature type="transmembrane region" description="Helical" evidence="7">
    <location>
        <begin position="285"/>
        <end position="306"/>
    </location>
</feature>
<dbReference type="GO" id="GO:0016020">
    <property type="term" value="C:membrane"/>
    <property type="evidence" value="ECO:0007669"/>
    <property type="project" value="UniProtKB-SubCell"/>
</dbReference>
<name>A0A0G1MPH1_9BACT</name>
<feature type="transmembrane region" description="Helical" evidence="7">
    <location>
        <begin position="62"/>
        <end position="85"/>
    </location>
</feature>
<evidence type="ECO:0000256" key="2">
    <source>
        <dbReference type="ARBA" id="ARBA00006464"/>
    </source>
</evidence>
<evidence type="ECO:0000313" key="9">
    <source>
        <dbReference type="EMBL" id="KKT82687.1"/>
    </source>
</evidence>
<keyword evidence="6 7" id="KW-0472">Membrane</keyword>
<sequence length="475" mass="54226">MKNGAFRGIYNRMKKSDLFFNVLRLPVDFVMLSAAGIATYLLRTEILSTFRPVLFEFNLPLIKYIYLVLTVSGIFLAVYAISGLYSLKVRRRMADEFFKVVIGSSAAIMVVIIYIFLRQELFDSRFLVLGGWFFAIIFVFLGRFIIRHLQVILVSKYNFGIHRVAVIGQNEAADKFCRDIKSDPSSGYRIIQQINEASMGSIPSVIRKSEIDEVVLINPSNSPRQLRDLVDFCQENRIIFKFVPDPYQVSTAHFDADIINGLPLIEFRKTALDGWGRVIKRAIDILGPSLGLIVLSPIFLICAFAIKWETAGPVFVKLRRVSRHAEFDLYKFRSMIDNAHVLNPYLRSMFNDRVDSGPLWKMRNDPRVTKVGRVLRKYRVDELPQLFNVLKGDMSLVGPRPHQPDEISMYQRHHKKVLAIKAGVTGLGQVSGSSDLSFEREVALDGFYIENWSLLTDFKIIAKTAVKMLFDKSAV</sequence>
<dbReference type="PANTHER" id="PTHR30576">
    <property type="entry name" value="COLANIC BIOSYNTHESIS UDP-GLUCOSE LIPID CARRIER TRANSFERASE"/>
    <property type="match status" value="1"/>
</dbReference>
<protein>
    <recommendedName>
        <fullName evidence="8">Bacterial sugar transferase domain-containing protein</fullName>
    </recommendedName>
</protein>
<dbReference type="Pfam" id="PF13727">
    <property type="entry name" value="CoA_binding_3"/>
    <property type="match status" value="1"/>
</dbReference>